<organism evidence="2 3">
    <name type="scientific">Clathrospora elynae</name>
    <dbReference type="NCBI Taxonomy" id="706981"/>
    <lineage>
        <taxon>Eukaryota</taxon>
        <taxon>Fungi</taxon>
        <taxon>Dikarya</taxon>
        <taxon>Ascomycota</taxon>
        <taxon>Pezizomycotina</taxon>
        <taxon>Dothideomycetes</taxon>
        <taxon>Pleosporomycetidae</taxon>
        <taxon>Pleosporales</taxon>
        <taxon>Diademaceae</taxon>
        <taxon>Clathrospora</taxon>
    </lineage>
</organism>
<dbReference type="InterPro" id="IPR031755">
    <property type="entry name" value="Inhibitor_I66"/>
</dbReference>
<evidence type="ECO:0000313" key="3">
    <source>
        <dbReference type="Proteomes" id="UP000800038"/>
    </source>
</evidence>
<name>A0A6A5T4Q9_9PLEO</name>
<dbReference type="AlphaFoldDB" id="A0A6A5T4Q9"/>
<dbReference type="OrthoDB" id="3439489at2759"/>
<dbReference type="Pfam" id="PF16850">
    <property type="entry name" value="Inhibitor_I66"/>
    <property type="match status" value="1"/>
</dbReference>
<dbReference type="EMBL" id="ML976001">
    <property type="protein sequence ID" value="KAF1946862.1"/>
    <property type="molecule type" value="Genomic_DNA"/>
</dbReference>
<dbReference type="Gene3D" id="2.80.10.50">
    <property type="match status" value="1"/>
</dbReference>
<keyword evidence="3" id="KW-1185">Reference proteome</keyword>
<dbReference type="Proteomes" id="UP000800038">
    <property type="component" value="Unassembled WGS sequence"/>
</dbReference>
<reference evidence="2" key="1">
    <citation type="journal article" date="2020" name="Stud. Mycol.">
        <title>101 Dothideomycetes genomes: a test case for predicting lifestyles and emergence of pathogens.</title>
        <authorList>
            <person name="Haridas S."/>
            <person name="Albert R."/>
            <person name="Binder M."/>
            <person name="Bloem J."/>
            <person name="Labutti K."/>
            <person name="Salamov A."/>
            <person name="Andreopoulos B."/>
            <person name="Baker S."/>
            <person name="Barry K."/>
            <person name="Bills G."/>
            <person name="Bluhm B."/>
            <person name="Cannon C."/>
            <person name="Castanera R."/>
            <person name="Culley D."/>
            <person name="Daum C."/>
            <person name="Ezra D."/>
            <person name="Gonzalez J."/>
            <person name="Henrissat B."/>
            <person name="Kuo A."/>
            <person name="Liang C."/>
            <person name="Lipzen A."/>
            <person name="Lutzoni F."/>
            <person name="Magnuson J."/>
            <person name="Mondo S."/>
            <person name="Nolan M."/>
            <person name="Ohm R."/>
            <person name="Pangilinan J."/>
            <person name="Park H.-J."/>
            <person name="Ramirez L."/>
            <person name="Alfaro M."/>
            <person name="Sun H."/>
            <person name="Tritt A."/>
            <person name="Yoshinaga Y."/>
            <person name="Zwiers L.-H."/>
            <person name="Turgeon B."/>
            <person name="Goodwin S."/>
            <person name="Spatafora J."/>
            <person name="Crous P."/>
            <person name="Grigoriev I."/>
        </authorList>
    </citation>
    <scope>NUCLEOTIDE SEQUENCE</scope>
    <source>
        <strain evidence="2">CBS 161.51</strain>
    </source>
</reference>
<protein>
    <submittedName>
        <fullName evidence="2">Uncharacterized protein</fullName>
    </submittedName>
</protein>
<sequence length="127" mass="13934">MDSLPSPFTVEIDGKPITAASSSDSDRTQAKTGTDAAVFELKDSRLQSNGWILARARSEDRSFLPKQVYWFKEDTDTQVHAVTATKDGDSYQLKFSNAGLMVADGEVFADLLGDHPSQFVLKMLSQS</sequence>
<proteinExistence type="predicted"/>
<dbReference type="GO" id="GO:0004867">
    <property type="term" value="F:serine-type endopeptidase inhibitor activity"/>
    <property type="evidence" value="ECO:0007669"/>
    <property type="project" value="InterPro"/>
</dbReference>
<evidence type="ECO:0000256" key="1">
    <source>
        <dbReference type="SAM" id="MobiDB-lite"/>
    </source>
</evidence>
<evidence type="ECO:0000313" key="2">
    <source>
        <dbReference type="EMBL" id="KAF1946862.1"/>
    </source>
</evidence>
<feature type="region of interest" description="Disordered" evidence="1">
    <location>
        <begin position="1"/>
        <end position="31"/>
    </location>
</feature>
<accession>A0A6A5T4Q9</accession>
<gene>
    <name evidence="2" type="ORF">EJ02DRAFT_450213</name>
</gene>